<keyword evidence="2" id="KW-1185">Reference proteome</keyword>
<dbReference type="Proteomes" id="UP000027931">
    <property type="component" value="Unassembled WGS sequence"/>
</dbReference>
<dbReference type="AlphaFoldDB" id="A0A074LWP6"/>
<gene>
    <name evidence="1" type="ORF">EL26_03050</name>
</gene>
<proteinExistence type="predicted"/>
<sequence length="155" mass="17128">MAKPIVLAAFSSYQQAHDSVQNLFKAGMNDFTVLYLQNKGDENGDGLEGFYPGVTPFIQNIVSDTTPVQGEIEAPQLNVLPGTNHQRTMVTVEDRLRSYGIPEASISKACNEVQNGRTLAVFRSGDRLEEVARLLKTETQYCEMVMGETKPFGTH</sequence>
<dbReference type="RefSeq" id="WP_038084356.1">
    <property type="nucleotide sequence ID" value="NZ_JMIR01000003.1"/>
</dbReference>
<dbReference type="STRING" id="1157490.EL26_03050"/>
<evidence type="ECO:0000313" key="1">
    <source>
        <dbReference type="EMBL" id="KEO84513.1"/>
    </source>
</evidence>
<protein>
    <submittedName>
        <fullName evidence="1">Uncharacterized protein</fullName>
    </submittedName>
</protein>
<reference evidence="1 2" key="1">
    <citation type="journal article" date="2013" name="Int. J. Syst. Evol. Microbiol.">
        <title>Tumebacillus flagellatus sp. nov., an alpha-amylase/pullulanase-producing bacterium isolated from cassava wastewater.</title>
        <authorList>
            <person name="Wang Q."/>
            <person name="Xie N."/>
            <person name="Qin Y."/>
            <person name="Shen N."/>
            <person name="Zhu J."/>
            <person name="Mi H."/>
            <person name="Huang R."/>
        </authorList>
    </citation>
    <scope>NUCLEOTIDE SEQUENCE [LARGE SCALE GENOMIC DNA]</scope>
    <source>
        <strain evidence="1 2">GST4</strain>
    </source>
</reference>
<comment type="caution">
    <text evidence="1">The sequence shown here is derived from an EMBL/GenBank/DDBJ whole genome shotgun (WGS) entry which is preliminary data.</text>
</comment>
<name>A0A074LWP6_9BACL</name>
<accession>A0A074LWP6</accession>
<dbReference type="OrthoDB" id="2381360at2"/>
<organism evidence="1 2">
    <name type="scientific">Tumebacillus flagellatus</name>
    <dbReference type="NCBI Taxonomy" id="1157490"/>
    <lineage>
        <taxon>Bacteria</taxon>
        <taxon>Bacillati</taxon>
        <taxon>Bacillota</taxon>
        <taxon>Bacilli</taxon>
        <taxon>Bacillales</taxon>
        <taxon>Alicyclobacillaceae</taxon>
        <taxon>Tumebacillus</taxon>
    </lineage>
</organism>
<dbReference type="EMBL" id="JMIR01000003">
    <property type="protein sequence ID" value="KEO84513.1"/>
    <property type="molecule type" value="Genomic_DNA"/>
</dbReference>
<evidence type="ECO:0000313" key="2">
    <source>
        <dbReference type="Proteomes" id="UP000027931"/>
    </source>
</evidence>